<keyword evidence="2" id="KW-1185">Reference proteome</keyword>
<protein>
    <submittedName>
        <fullName evidence="1">Uncharacterized protein</fullName>
    </submittedName>
</protein>
<accession>A0ACB8FRY2</accession>
<gene>
    <name evidence="1" type="ORF">K3G42_026084</name>
</gene>
<dbReference type="EMBL" id="CM037619">
    <property type="protein sequence ID" value="KAH8007829.1"/>
    <property type="molecule type" value="Genomic_DNA"/>
</dbReference>
<evidence type="ECO:0000313" key="2">
    <source>
        <dbReference type="Proteomes" id="UP000827872"/>
    </source>
</evidence>
<name>A0ACB8FRY2_9SAUR</name>
<proteinExistence type="predicted"/>
<reference evidence="1" key="1">
    <citation type="submission" date="2021-08" db="EMBL/GenBank/DDBJ databases">
        <title>The first chromosome-level gecko genome reveals the dynamic sex chromosomes of Neotropical dwarf geckos (Sphaerodactylidae: Sphaerodactylus).</title>
        <authorList>
            <person name="Pinto B.J."/>
            <person name="Keating S.E."/>
            <person name="Gamble T."/>
        </authorList>
    </citation>
    <scope>NUCLEOTIDE SEQUENCE</scope>
    <source>
        <strain evidence="1">TG3544</strain>
    </source>
</reference>
<evidence type="ECO:0000313" key="1">
    <source>
        <dbReference type="EMBL" id="KAH8007829.1"/>
    </source>
</evidence>
<sequence>MAVEERERFLRRVKALQACVRGHLIRKKFQHLKGEYESIVKQIEGNLGQLQWSQHSIPKPVFLSKSAQTPNQGMDLNGQEAGFNKEGSAPTKERKLSCQEMLQTETEHDCEMQLPSRLLNEMAVEGGAGDVRPDPEHPAAEPLGNAHVLLGENTESIDCSNVSSEWGSLVLDTESPRLSHELRFQGVPEMPQALPDLQQYRKHLTMELLWLQQAIVSRKNYLNLKRSLWNQE</sequence>
<dbReference type="Proteomes" id="UP000827872">
    <property type="component" value="Linkage Group LG06"/>
</dbReference>
<comment type="caution">
    <text evidence="1">The sequence shown here is derived from an EMBL/GenBank/DDBJ whole genome shotgun (WGS) entry which is preliminary data.</text>
</comment>
<organism evidence="1 2">
    <name type="scientific">Sphaerodactylus townsendi</name>
    <dbReference type="NCBI Taxonomy" id="933632"/>
    <lineage>
        <taxon>Eukaryota</taxon>
        <taxon>Metazoa</taxon>
        <taxon>Chordata</taxon>
        <taxon>Craniata</taxon>
        <taxon>Vertebrata</taxon>
        <taxon>Euteleostomi</taxon>
        <taxon>Lepidosauria</taxon>
        <taxon>Squamata</taxon>
        <taxon>Bifurcata</taxon>
        <taxon>Gekkota</taxon>
        <taxon>Sphaerodactylidae</taxon>
        <taxon>Sphaerodactylus</taxon>
    </lineage>
</organism>